<sequence>AGIDPHDFAKRCRIDVKDPPVTCEAAQIAMDSCSTGDVQCAVQQSLLLRASLQRYVLCGRYVDRSGIEADALAEPVAPQEPSGESSSSHTVHVPARGTSLQD</sequence>
<organism evidence="2 3">
    <name type="scientific">Polarella glacialis</name>
    <name type="common">Dinoflagellate</name>
    <dbReference type="NCBI Taxonomy" id="89957"/>
    <lineage>
        <taxon>Eukaryota</taxon>
        <taxon>Sar</taxon>
        <taxon>Alveolata</taxon>
        <taxon>Dinophyceae</taxon>
        <taxon>Suessiales</taxon>
        <taxon>Suessiaceae</taxon>
        <taxon>Polarella</taxon>
    </lineage>
</organism>
<feature type="non-terminal residue" evidence="2">
    <location>
        <position position="1"/>
    </location>
</feature>
<evidence type="ECO:0000313" key="3">
    <source>
        <dbReference type="Proteomes" id="UP000654075"/>
    </source>
</evidence>
<dbReference type="Proteomes" id="UP000654075">
    <property type="component" value="Unassembled WGS sequence"/>
</dbReference>
<keyword evidence="3" id="KW-1185">Reference proteome</keyword>
<gene>
    <name evidence="2" type="ORF">PGLA1383_LOCUS26115</name>
</gene>
<comment type="caution">
    <text evidence="2">The sequence shown here is derived from an EMBL/GenBank/DDBJ whole genome shotgun (WGS) entry which is preliminary data.</text>
</comment>
<name>A0A813FCX3_POLGL</name>
<reference evidence="2" key="1">
    <citation type="submission" date="2021-02" db="EMBL/GenBank/DDBJ databases">
        <authorList>
            <person name="Dougan E. K."/>
            <person name="Rhodes N."/>
            <person name="Thang M."/>
            <person name="Chan C."/>
        </authorList>
    </citation>
    <scope>NUCLEOTIDE SEQUENCE</scope>
</reference>
<accession>A0A813FCX3</accession>
<protein>
    <submittedName>
        <fullName evidence="2">Uncharacterized protein</fullName>
    </submittedName>
</protein>
<dbReference type="AlphaFoldDB" id="A0A813FCX3"/>
<feature type="region of interest" description="Disordered" evidence="1">
    <location>
        <begin position="73"/>
        <end position="102"/>
    </location>
</feature>
<proteinExistence type="predicted"/>
<evidence type="ECO:0000313" key="2">
    <source>
        <dbReference type="EMBL" id="CAE8608242.1"/>
    </source>
</evidence>
<evidence type="ECO:0000256" key="1">
    <source>
        <dbReference type="SAM" id="MobiDB-lite"/>
    </source>
</evidence>
<dbReference type="EMBL" id="CAJNNV010022647">
    <property type="protein sequence ID" value="CAE8608242.1"/>
    <property type="molecule type" value="Genomic_DNA"/>
</dbReference>